<feature type="transmembrane region" description="Helical" evidence="13">
    <location>
        <begin position="53"/>
        <end position="75"/>
    </location>
</feature>
<dbReference type="OrthoDB" id="6502088at2759"/>
<keyword evidence="9 13" id="KW-0472">Membrane</keyword>
<evidence type="ECO:0000256" key="13">
    <source>
        <dbReference type="SAM" id="Phobius"/>
    </source>
</evidence>
<evidence type="ECO:0000313" key="14">
    <source>
        <dbReference type="EMBL" id="GFQ83711.1"/>
    </source>
</evidence>
<keyword evidence="7" id="KW-0915">Sodium</keyword>
<evidence type="ECO:0000256" key="9">
    <source>
        <dbReference type="ARBA" id="ARBA00023136"/>
    </source>
</evidence>
<evidence type="ECO:0000256" key="2">
    <source>
        <dbReference type="ARBA" id="ARBA00007193"/>
    </source>
</evidence>
<evidence type="ECO:0000256" key="1">
    <source>
        <dbReference type="ARBA" id="ARBA00004141"/>
    </source>
</evidence>
<dbReference type="GO" id="GO:0005886">
    <property type="term" value="C:plasma membrane"/>
    <property type="evidence" value="ECO:0007669"/>
    <property type="project" value="TreeGrafter"/>
</dbReference>
<evidence type="ECO:0000256" key="6">
    <source>
        <dbReference type="ARBA" id="ARBA00022989"/>
    </source>
</evidence>
<evidence type="ECO:0000256" key="5">
    <source>
        <dbReference type="ARBA" id="ARBA00022692"/>
    </source>
</evidence>
<keyword evidence="8 12" id="KW-0406">Ion transport</keyword>
<keyword evidence="5 12" id="KW-0812">Transmembrane</keyword>
<proteinExistence type="inferred from homology"/>
<evidence type="ECO:0000256" key="10">
    <source>
        <dbReference type="ARBA" id="ARBA00023201"/>
    </source>
</evidence>
<comment type="similarity">
    <text evidence="2 12">Belongs to the amiloride-sensitive sodium channel (TC 1.A.6) family.</text>
</comment>
<dbReference type="InterPro" id="IPR018000">
    <property type="entry name" value="Neurotransmitter_ion_chnl_CS"/>
</dbReference>
<evidence type="ECO:0000256" key="3">
    <source>
        <dbReference type="ARBA" id="ARBA00022448"/>
    </source>
</evidence>
<organism evidence="14 15">
    <name type="scientific">Trichonephila clavata</name>
    <name type="common">Joro spider</name>
    <name type="synonym">Nephila clavata</name>
    <dbReference type="NCBI Taxonomy" id="2740835"/>
    <lineage>
        <taxon>Eukaryota</taxon>
        <taxon>Metazoa</taxon>
        <taxon>Ecdysozoa</taxon>
        <taxon>Arthropoda</taxon>
        <taxon>Chelicerata</taxon>
        <taxon>Arachnida</taxon>
        <taxon>Araneae</taxon>
        <taxon>Araneomorphae</taxon>
        <taxon>Entelegynae</taxon>
        <taxon>Araneoidea</taxon>
        <taxon>Nephilidae</taxon>
        <taxon>Trichonephila</taxon>
    </lineage>
</organism>
<dbReference type="Gene3D" id="1.10.287.770">
    <property type="entry name" value="YojJ-like"/>
    <property type="match status" value="1"/>
</dbReference>
<evidence type="ECO:0000313" key="15">
    <source>
        <dbReference type="Proteomes" id="UP000887116"/>
    </source>
</evidence>
<protein>
    <submittedName>
        <fullName evidence="14">Amiloride-sensitive sodium channel subunit alpha</fullName>
    </submittedName>
</protein>
<keyword evidence="4 12" id="KW-0894">Sodium channel</keyword>
<evidence type="ECO:0000256" key="11">
    <source>
        <dbReference type="ARBA" id="ARBA00023303"/>
    </source>
</evidence>
<keyword evidence="11 12" id="KW-0407">Ion channel</keyword>
<dbReference type="InterPro" id="IPR001873">
    <property type="entry name" value="ENaC"/>
</dbReference>
<dbReference type="AlphaFoldDB" id="A0A8X6FM84"/>
<sequence length="461" mass="53583">MTIELDYKNPKEDDDVSKKSLKRYTSMVLEESALTAVSHIVTTKNPYRKAFKIFVLIFCFTGFFYQCFTFLSHILKYPTIVDIRIENPPEIEMPALTFCDNNGISRKKFCTKYPDRCMEADSDLCFKHPLYCESNSTNMVPKPEYYSMINELTVEQIIEFGHSVDELLLNRDGLYPKLLEIEPEGPFIRAKHYSGVGRMGCYSLYSVIDSPLEAERQKISGLIEFPAVTLTFDVNEEEEFVPGRKTGMYLSVHSPYMGNNPTEKGIFMVPGKTYKIYVNTDREMLLPYPYETDCLNYTELWESRNRTGPRIQEMCHHKCLLESTAKHANCSFIFTLYPNDMEICDLESMTEDFIVDYNVCRVLCKDDCAKTKYNLNVQERFTRDFIWDAQPSENQTKLIKVEIIIEKAEVITFLHRPQYLDVEAFSYIGGFIGVWLGISLVEVADFADSMFRIIRYALKRK</sequence>
<feature type="transmembrane region" description="Helical" evidence="13">
    <location>
        <begin position="424"/>
        <end position="447"/>
    </location>
</feature>
<accession>A0A8X6FM84</accession>
<comment type="subcellular location">
    <subcellularLocation>
        <location evidence="1">Membrane</location>
        <topology evidence="1">Multi-pass membrane protein</topology>
    </subcellularLocation>
</comment>
<evidence type="ECO:0000256" key="8">
    <source>
        <dbReference type="ARBA" id="ARBA00023065"/>
    </source>
</evidence>
<dbReference type="Pfam" id="PF00858">
    <property type="entry name" value="ASC"/>
    <property type="match status" value="1"/>
</dbReference>
<dbReference type="Proteomes" id="UP000887116">
    <property type="component" value="Unassembled WGS sequence"/>
</dbReference>
<keyword evidence="10 12" id="KW-0739">Sodium transport</keyword>
<dbReference type="PANTHER" id="PTHR11690">
    <property type="entry name" value="AMILORIDE-SENSITIVE SODIUM CHANNEL-RELATED"/>
    <property type="match status" value="1"/>
</dbReference>
<dbReference type="GO" id="GO:0015280">
    <property type="term" value="F:ligand-gated sodium channel activity"/>
    <property type="evidence" value="ECO:0007669"/>
    <property type="project" value="TreeGrafter"/>
</dbReference>
<evidence type="ECO:0000256" key="7">
    <source>
        <dbReference type="ARBA" id="ARBA00023053"/>
    </source>
</evidence>
<keyword evidence="15" id="KW-1185">Reference proteome</keyword>
<name>A0A8X6FM84_TRICU</name>
<reference evidence="14" key="1">
    <citation type="submission" date="2020-07" db="EMBL/GenBank/DDBJ databases">
        <title>Multicomponent nature underlies the extraordinary mechanical properties of spider dragline silk.</title>
        <authorList>
            <person name="Kono N."/>
            <person name="Nakamura H."/>
            <person name="Mori M."/>
            <person name="Yoshida Y."/>
            <person name="Ohtoshi R."/>
            <person name="Malay A.D."/>
            <person name="Moran D.A.P."/>
            <person name="Tomita M."/>
            <person name="Numata K."/>
            <person name="Arakawa K."/>
        </authorList>
    </citation>
    <scope>NUCLEOTIDE SEQUENCE</scope>
</reference>
<dbReference type="PANTHER" id="PTHR11690:SF248">
    <property type="entry name" value="PICKPOCKET 17, ISOFORM A"/>
    <property type="match status" value="1"/>
</dbReference>
<keyword evidence="3 12" id="KW-0813">Transport</keyword>
<dbReference type="PROSITE" id="PS00236">
    <property type="entry name" value="NEUROTR_ION_CHANNEL"/>
    <property type="match status" value="1"/>
</dbReference>
<gene>
    <name evidence="14" type="primary">NCL1_36084</name>
    <name evidence="14" type="ORF">TNCT_242621</name>
</gene>
<keyword evidence="6 13" id="KW-1133">Transmembrane helix</keyword>
<evidence type="ECO:0000256" key="4">
    <source>
        <dbReference type="ARBA" id="ARBA00022461"/>
    </source>
</evidence>
<dbReference type="EMBL" id="BMAO01012757">
    <property type="protein sequence ID" value="GFQ83711.1"/>
    <property type="molecule type" value="Genomic_DNA"/>
</dbReference>
<comment type="caution">
    <text evidence="14">The sequence shown here is derived from an EMBL/GenBank/DDBJ whole genome shotgun (WGS) entry which is preliminary data.</text>
</comment>
<evidence type="ECO:0000256" key="12">
    <source>
        <dbReference type="RuleBase" id="RU000679"/>
    </source>
</evidence>